<dbReference type="InterPro" id="IPR036852">
    <property type="entry name" value="Peptidase_S8/S53_dom_sf"/>
</dbReference>
<feature type="active site" description="Charge relay system" evidence="5">
    <location>
        <position position="132"/>
    </location>
</feature>
<feature type="domain" description="Csp protease B prodomain" evidence="7">
    <location>
        <begin position="3"/>
        <end position="90"/>
    </location>
</feature>
<dbReference type="InterPro" id="IPR022398">
    <property type="entry name" value="Peptidase_S8_His-AS"/>
</dbReference>
<evidence type="ECO:0000313" key="8">
    <source>
        <dbReference type="EMBL" id="MBC5667925.1"/>
    </source>
</evidence>
<accession>A0ABR7F2V1</accession>
<evidence type="ECO:0000256" key="1">
    <source>
        <dbReference type="ARBA" id="ARBA00011073"/>
    </source>
</evidence>
<dbReference type="Gene3D" id="3.40.50.200">
    <property type="entry name" value="Peptidase S8/S53 domain"/>
    <property type="match status" value="1"/>
</dbReference>
<sequence>MGEKSDNSLSLALEIPQEELMKSQGLMTGFDSEEDVWELIVRYTGNLDKVREINGVDVRELSNGYAVLNVKKELIDEVANVEEITYIEKPTALIFSLLRGKQASCINEVQQTFANNENNGLFGEGVIVGIADSGIDFTHEAFRNQDGTTRILNLWDQTNDRVYNAEEINEALKSENPYESVNSVDYSGHGTHVAGIAAGNFAENKNDNLGIATKSSLVIVKMALAGERSFPRTTQLMEAVDYMIKVAESYKMPLAMNLSFGNSYGSHDGTSLLSTYLDSMADGRRVSICVGAGNEGDSAGHAGGYVFEPTDVEVQVSRFQKAFSIQLWKDFSDEFRVQIIAPSGFIIDVTEIYNRAHKYETDETNVYVFYGTPKPYTQYQEIYFELIPVSNYVKSGIWTIRLTPENIVTGRYDMWLPEGGIINENTSFLRPDPDITLTVPSTSSKVISVGAYNSSNDVMASFSGRGFTRETNQVKPDIVAPGVNISSASNTGGVSVRTGTSMATPFVCGSAALMMEWGIVRGNDPFLYGQKLKSYLIKGSRKLPGFTRWPNEQAGWGALCVSESIPK</sequence>
<evidence type="ECO:0000259" key="6">
    <source>
        <dbReference type="Pfam" id="PF00082"/>
    </source>
</evidence>
<dbReference type="PIRSF" id="PIRSF037894">
    <property type="entry name" value="Subtilisin_rel_CspABC"/>
    <property type="match status" value="1"/>
</dbReference>
<dbReference type="Pfam" id="PF00082">
    <property type="entry name" value="Peptidase_S8"/>
    <property type="match status" value="2"/>
</dbReference>
<evidence type="ECO:0000256" key="5">
    <source>
        <dbReference type="PROSITE-ProRule" id="PRU01240"/>
    </source>
</evidence>
<dbReference type="Proteomes" id="UP000597877">
    <property type="component" value="Unassembled WGS sequence"/>
</dbReference>
<proteinExistence type="inferred from homology"/>
<keyword evidence="9" id="KW-1185">Reference proteome</keyword>
<name>A0ABR7F2V1_9FIRM</name>
<dbReference type="Gene3D" id="3.30.70.2980">
    <property type="match status" value="1"/>
</dbReference>
<dbReference type="InterPro" id="IPR034045">
    <property type="entry name" value="Pep_S8_CspA-like"/>
</dbReference>
<dbReference type="InterPro" id="IPR017310">
    <property type="entry name" value="Pept_S8A_subtilisin_clostridia"/>
</dbReference>
<dbReference type="CDD" id="cd07478">
    <property type="entry name" value="Peptidases_S8_CspA-like"/>
    <property type="match status" value="1"/>
</dbReference>
<organism evidence="8 9">
    <name type="scientific">Eubacterium segne</name>
    <dbReference type="NCBI Taxonomy" id="2763045"/>
    <lineage>
        <taxon>Bacteria</taxon>
        <taxon>Bacillati</taxon>
        <taxon>Bacillota</taxon>
        <taxon>Clostridia</taxon>
        <taxon>Eubacteriales</taxon>
        <taxon>Eubacteriaceae</taxon>
        <taxon>Eubacterium</taxon>
    </lineage>
</organism>
<evidence type="ECO:0000256" key="3">
    <source>
        <dbReference type="ARBA" id="ARBA00022801"/>
    </source>
</evidence>
<dbReference type="SUPFAM" id="SSF52743">
    <property type="entry name" value="Subtilisin-like"/>
    <property type="match status" value="1"/>
</dbReference>
<comment type="similarity">
    <text evidence="1 5">Belongs to the peptidase S8 family.</text>
</comment>
<feature type="active site" description="Charge relay system" evidence="5">
    <location>
        <position position="189"/>
    </location>
</feature>
<feature type="domain" description="Peptidase S8/S53" evidence="6">
    <location>
        <begin position="436"/>
        <end position="556"/>
    </location>
</feature>
<dbReference type="PROSITE" id="PS00138">
    <property type="entry name" value="SUBTILASE_SER"/>
    <property type="match status" value="1"/>
</dbReference>
<dbReference type="RefSeq" id="WP_186840380.1">
    <property type="nucleotide sequence ID" value="NZ_JACOOZ010000005.1"/>
</dbReference>
<dbReference type="InterPro" id="IPR023828">
    <property type="entry name" value="Peptidase_S8_Ser-AS"/>
</dbReference>
<dbReference type="InterPro" id="IPR050131">
    <property type="entry name" value="Peptidase_S8_subtilisin-like"/>
</dbReference>
<dbReference type="PANTHER" id="PTHR43806:SF11">
    <property type="entry name" value="CEREVISIN-RELATED"/>
    <property type="match status" value="1"/>
</dbReference>
<dbReference type="Gene3D" id="2.60.120.1290">
    <property type="match status" value="1"/>
</dbReference>
<feature type="active site" description="Charge relay system" evidence="5">
    <location>
        <position position="501"/>
    </location>
</feature>
<keyword evidence="4 5" id="KW-0720">Serine protease</keyword>
<dbReference type="PANTHER" id="PTHR43806">
    <property type="entry name" value="PEPTIDASE S8"/>
    <property type="match status" value="1"/>
</dbReference>
<dbReference type="InterPro" id="IPR015500">
    <property type="entry name" value="Peptidase_S8_subtilisin-rel"/>
</dbReference>
<dbReference type="EMBL" id="JACOOZ010000005">
    <property type="protein sequence ID" value="MBC5667925.1"/>
    <property type="molecule type" value="Genomic_DNA"/>
</dbReference>
<dbReference type="Pfam" id="PF18425">
    <property type="entry name" value="CspB_prodomain"/>
    <property type="match status" value="1"/>
</dbReference>
<dbReference type="PROSITE" id="PS00137">
    <property type="entry name" value="SUBTILASE_HIS"/>
    <property type="match status" value="1"/>
</dbReference>
<evidence type="ECO:0000313" key="9">
    <source>
        <dbReference type="Proteomes" id="UP000597877"/>
    </source>
</evidence>
<evidence type="ECO:0000256" key="2">
    <source>
        <dbReference type="ARBA" id="ARBA00022670"/>
    </source>
</evidence>
<dbReference type="PRINTS" id="PR00723">
    <property type="entry name" value="SUBTILISIN"/>
</dbReference>
<keyword evidence="2 5" id="KW-0645">Protease</keyword>
<reference evidence="8 9" key="1">
    <citation type="submission" date="2020-08" db="EMBL/GenBank/DDBJ databases">
        <title>Genome public.</title>
        <authorList>
            <person name="Liu C."/>
            <person name="Sun Q."/>
        </authorList>
    </citation>
    <scope>NUCLEOTIDE SEQUENCE [LARGE SCALE GENOMIC DNA]</scope>
    <source>
        <strain evidence="8 9">BX4</strain>
    </source>
</reference>
<dbReference type="InterPro" id="IPR041365">
    <property type="entry name" value="CspB_prodomain"/>
</dbReference>
<evidence type="ECO:0000259" key="7">
    <source>
        <dbReference type="Pfam" id="PF18425"/>
    </source>
</evidence>
<feature type="domain" description="Peptidase S8/S53" evidence="6">
    <location>
        <begin position="123"/>
        <end position="296"/>
    </location>
</feature>
<dbReference type="PROSITE" id="PS51892">
    <property type="entry name" value="SUBTILASE"/>
    <property type="match status" value="1"/>
</dbReference>
<evidence type="ECO:0000256" key="4">
    <source>
        <dbReference type="ARBA" id="ARBA00022825"/>
    </source>
</evidence>
<dbReference type="InterPro" id="IPR000209">
    <property type="entry name" value="Peptidase_S8/S53_dom"/>
</dbReference>
<gene>
    <name evidence="8" type="ORF">H8S00_08030</name>
</gene>
<keyword evidence="3 5" id="KW-0378">Hydrolase</keyword>
<protein>
    <submittedName>
        <fullName evidence="8">S8 family peptidase</fullName>
    </submittedName>
</protein>
<comment type="caution">
    <text evidence="8">The sequence shown here is derived from an EMBL/GenBank/DDBJ whole genome shotgun (WGS) entry which is preliminary data.</text>
</comment>